<comment type="caution">
    <text evidence="3">The sequence shown here is derived from an EMBL/GenBank/DDBJ whole genome shotgun (WGS) entry which is preliminary data.</text>
</comment>
<accession>A0A1Y3GE22</accession>
<sequence length="181" mass="20472">MILYVLFCIMRAVLVIDMLKDFILEGAPLEVEQARDLVSDINNLLDEARSQGDMIIFVCDRHREEDPEFDVFPEHCVKNTEGSEVLDELDKREEDIVVPKRRFSAFFGTDLDLTLRENHVNDLVVTGILTNICVLYTVADAVQRGYSVTVCSDLVASPDQEAHEFSLQQMSEVLGAEVTEC</sequence>
<proteinExistence type="predicted"/>
<protein>
    <submittedName>
        <fullName evidence="3">Nicotinamidase-like protein</fullName>
    </submittedName>
</protein>
<dbReference type="PANTHER" id="PTHR43540">
    <property type="entry name" value="PEROXYUREIDOACRYLATE/UREIDOACRYLATE AMIDOHYDROLASE-RELATED"/>
    <property type="match status" value="1"/>
</dbReference>
<dbReference type="GO" id="GO:0016787">
    <property type="term" value="F:hydrolase activity"/>
    <property type="evidence" value="ECO:0007669"/>
    <property type="project" value="UniProtKB-KW"/>
</dbReference>
<dbReference type="RefSeq" id="WP_201721311.1">
    <property type="nucleotide sequence ID" value="NZ_MRZU01000004.1"/>
</dbReference>
<feature type="domain" description="Isochorismatase-like" evidence="2">
    <location>
        <begin position="12"/>
        <end position="178"/>
    </location>
</feature>
<evidence type="ECO:0000313" key="3">
    <source>
        <dbReference type="EMBL" id="OUJ18444.1"/>
    </source>
</evidence>
<dbReference type="OrthoDB" id="9194at2157"/>
<dbReference type="Gene3D" id="3.40.50.850">
    <property type="entry name" value="Isochorismatase-like"/>
    <property type="match status" value="1"/>
</dbReference>
<dbReference type="PANTHER" id="PTHR43540:SF6">
    <property type="entry name" value="ISOCHORISMATASE-LIKE DOMAIN-CONTAINING PROTEIN"/>
    <property type="match status" value="1"/>
</dbReference>
<gene>
    <name evidence="3" type="ORF">AMET1_1360</name>
</gene>
<keyword evidence="1" id="KW-0378">Hydrolase</keyword>
<evidence type="ECO:0000259" key="2">
    <source>
        <dbReference type="Pfam" id="PF00857"/>
    </source>
</evidence>
<evidence type="ECO:0000256" key="1">
    <source>
        <dbReference type="ARBA" id="ARBA00022801"/>
    </source>
</evidence>
<dbReference type="EMBL" id="MRZU01000004">
    <property type="protein sequence ID" value="OUJ18444.1"/>
    <property type="molecule type" value="Genomic_DNA"/>
</dbReference>
<name>A0A1Y3GE22_9EURY</name>
<keyword evidence="4" id="KW-1185">Reference proteome</keyword>
<organism evidence="3 4">
    <name type="scientific">Methanonatronarchaeum thermophilum</name>
    <dbReference type="NCBI Taxonomy" id="1927129"/>
    <lineage>
        <taxon>Archaea</taxon>
        <taxon>Methanobacteriati</taxon>
        <taxon>Methanobacteriota</taxon>
        <taxon>Methanonatronarchaeia</taxon>
        <taxon>Methanonatronarchaeales</taxon>
        <taxon>Methanonatronarchaeaceae</taxon>
        <taxon>Methanonatronarchaeum</taxon>
    </lineage>
</organism>
<dbReference type="InterPro" id="IPR050272">
    <property type="entry name" value="Isochorismatase-like_hydrls"/>
</dbReference>
<evidence type="ECO:0000313" key="4">
    <source>
        <dbReference type="Proteomes" id="UP000195137"/>
    </source>
</evidence>
<dbReference type="AlphaFoldDB" id="A0A1Y3GE22"/>
<dbReference type="Pfam" id="PF00857">
    <property type="entry name" value="Isochorismatase"/>
    <property type="match status" value="1"/>
</dbReference>
<reference evidence="3 4" key="1">
    <citation type="submission" date="2016-12" db="EMBL/GenBank/DDBJ databases">
        <title>Discovery of methanogenic haloarchaea.</title>
        <authorList>
            <person name="Sorokin D.Y."/>
            <person name="Makarova K.S."/>
            <person name="Abbas B."/>
            <person name="Ferrer M."/>
            <person name="Golyshin P.N."/>
        </authorList>
    </citation>
    <scope>NUCLEOTIDE SEQUENCE [LARGE SCALE GENOMIC DNA]</scope>
    <source>
        <strain evidence="3">AMET1</strain>
    </source>
</reference>
<dbReference type="InterPro" id="IPR000868">
    <property type="entry name" value="Isochorismatase-like_dom"/>
</dbReference>
<dbReference type="SUPFAM" id="SSF52499">
    <property type="entry name" value="Isochorismatase-like hydrolases"/>
    <property type="match status" value="1"/>
</dbReference>
<dbReference type="CDD" id="cd00431">
    <property type="entry name" value="cysteine_hydrolases"/>
    <property type="match status" value="1"/>
</dbReference>
<dbReference type="InterPro" id="IPR036380">
    <property type="entry name" value="Isochorismatase-like_sf"/>
</dbReference>
<dbReference type="Proteomes" id="UP000195137">
    <property type="component" value="Unassembled WGS sequence"/>
</dbReference>